<keyword evidence="2" id="KW-0808">Transferase</keyword>
<dbReference type="InterPro" id="IPR016461">
    <property type="entry name" value="COMT-like"/>
</dbReference>
<organism evidence="5 6">
    <name type="scientific">Populus euphratica</name>
    <name type="common">Euphrates poplar</name>
    <dbReference type="NCBI Taxonomy" id="75702"/>
    <lineage>
        <taxon>Eukaryota</taxon>
        <taxon>Viridiplantae</taxon>
        <taxon>Streptophyta</taxon>
        <taxon>Embryophyta</taxon>
        <taxon>Tracheophyta</taxon>
        <taxon>Spermatophyta</taxon>
        <taxon>Magnoliopsida</taxon>
        <taxon>eudicotyledons</taxon>
        <taxon>Gunneridae</taxon>
        <taxon>Pentapetalae</taxon>
        <taxon>rosids</taxon>
        <taxon>fabids</taxon>
        <taxon>Malpighiales</taxon>
        <taxon>Salicaceae</taxon>
        <taxon>Saliceae</taxon>
        <taxon>Populus</taxon>
    </lineage>
</organism>
<dbReference type="InterPro" id="IPR029063">
    <property type="entry name" value="SAM-dependent_MTases_sf"/>
</dbReference>
<evidence type="ECO:0000256" key="2">
    <source>
        <dbReference type="ARBA" id="ARBA00022679"/>
    </source>
</evidence>
<accession>A0AAJ6T142</accession>
<dbReference type="SUPFAM" id="SSF53335">
    <property type="entry name" value="S-adenosyl-L-methionine-dependent methyltransferases"/>
    <property type="match status" value="1"/>
</dbReference>
<dbReference type="Proteomes" id="UP000694918">
    <property type="component" value="Unplaced"/>
</dbReference>
<dbReference type="PANTHER" id="PTHR11746">
    <property type="entry name" value="O-METHYLTRANSFERASE"/>
    <property type="match status" value="1"/>
</dbReference>
<sequence>MLEAIPQADATLLKWILHGWNDEECVKTLKQCKEAIKGREGGKVIIIDTVLENSKEVEGSTETQLFFDMLMMVENKKEVEGRRKRKKRERMGSSIH</sequence>
<dbReference type="GO" id="GO:0008171">
    <property type="term" value="F:O-methyltransferase activity"/>
    <property type="evidence" value="ECO:0007669"/>
    <property type="project" value="InterPro"/>
</dbReference>
<dbReference type="RefSeq" id="XP_011002660.1">
    <property type="nucleotide sequence ID" value="XM_011004358.1"/>
</dbReference>
<evidence type="ECO:0000313" key="5">
    <source>
        <dbReference type="Proteomes" id="UP000694918"/>
    </source>
</evidence>
<evidence type="ECO:0000256" key="3">
    <source>
        <dbReference type="ARBA" id="ARBA00022691"/>
    </source>
</evidence>
<dbReference type="Gene3D" id="3.40.50.150">
    <property type="entry name" value="Vaccinia Virus protein VP39"/>
    <property type="match status" value="1"/>
</dbReference>
<keyword evidence="3" id="KW-0949">S-adenosyl-L-methionine</keyword>
<gene>
    <name evidence="6" type="primary">LOC105109610</name>
</gene>
<proteinExistence type="predicted"/>
<keyword evidence="1" id="KW-0489">Methyltransferase</keyword>
<evidence type="ECO:0000256" key="1">
    <source>
        <dbReference type="ARBA" id="ARBA00022603"/>
    </source>
</evidence>
<evidence type="ECO:0000259" key="4">
    <source>
        <dbReference type="Pfam" id="PF00891"/>
    </source>
</evidence>
<dbReference type="PROSITE" id="PS51683">
    <property type="entry name" value="SAM_OMT_II"/>
    <property type="match status" value="1"/>
</dbReference>
<dbReference type="KEGG" id="peu:105109610"/>
<protein>
    <submittedName>
        <fullName evidence="6">Trans-resveratrol di-O-methyltransferase-like</fullName>
    </submittedName>
</protein>
<dbReference type="Pfam" id="PF00891">
    <property type="entry name" value="Methyltransf_2"/>
    <property type="match status" value="1"/>
</dbReference>
<dbReference type="GeneID" id="105109610"/>
<keyword evidence="5" id="KW-1185">Reference proteome</keyword>
<dbReference type="AlphaFoldDB" id="A0AAJ6T142"/>
<dbReference type="InterPro" id="IPR001077">
    <property type="entry name" value="COMT_C"/>
</dbReference>
<evidence type="ECO:0000313" key="6">
    <source>
        <dbReference type="RefSeq" id="XP_011002660.1"/>
    </source>
</evidence>
<name>A0AAJ6T142_POPEU</name>
<dbReference type="GO" id="GO:0032259">
    <property type="term" value="P:methylation"/>
    <property type="evidence" value="ECO:0007669"/>
    <property type="project" value="UniProtKB-KW"/>
</dbReference>
<feature type="domain" description="O-methyltransferase C-terminal" evidence="4">
    <location>
        <begin position="3"/>
        <end position="76"/>
    </location>
</feature>
<reference evidence="6" key="1">
    <citation type="submission" date="2025-08" db="UniProtKB">
        <authorList>
            <consortium name="RefSeq"/>
        </authorList>
    </citation>
    <scope>IDENTIFICATION</scope>
</reference>